<keyword evidence="1" id="KW-0378">Hydrolase</keyword>
<keyword evidence="1" id="KW-0645">Protease</keyword>
<dbReference type="AlphaFoldDB" id="A0AAV4IPI2"/>
<name>A0AAV4IPI2_9GAST</name>
<organism evidence="1 2">
    <name type="scientific">Elysia marginata</name>
    <dbReference type="NCBI Taxonomy" id="1093978"/>
    <lineage>
        <taxon>Eukaryota</taxon>
        <taxon>Metazoa</taxon>
        <taxon>Spiralia</taxon>
        <taxon>Lophotrochozoa</taxon>
        <taxon>Mollusca</taxon>
        <taxon>Gastropoda</taxon>
        <taxon>Heterobranchia</taxon>
        <taxon>Euthyneura</taxon>
        <taxon>Panpulmonata</taxon>
        <taxon>Sacoglossa</taxon>
        <taxon>Placobranchoidea</taxon>
        <taxon>Plakobranchidae</taxon>
        <taxon>Elysia</taxon>
    </lineage>
</organism>
<dbReference type="EMBL" id="BMAT01013392">
    <property type="protein sequence ID" value="GFS12030.1"/>
    <property type="molecule type" value="Genomic_DNA"/>
</dbReference>
<protein>
    <submittedName>
        <fullName evidence="1">Cytosolic carboxypeptidase 2</fullName>
    </submittedName>
</protein>
<keyword evidence="1" id="KW-0121">Carboxypeptidase</keyword>
<sequence length="151" mass="17858">MVSLYRSWSLVQQGASREARDYNHNRNNQNHNHNHHHHHNPFSLFRSNTRASSRDSFAYSFGYQTPSEDLTALTSPSPVHVSQLSYSDQLEDYIVRYKRRPPDIKHWPYGPYWPRHFDGLLLNTPRHLWSAPREPELLAKDDFGRRLHGRG</sequence>
<evidence type="ECO:0000313" key="2">
    <source>
        <dbReference type="Proteomes" id="UP000762676"/>
    </source>
</evidence>
<gene>
    <name evidence="1" type="ORF">ElyMa_006686700</name>
</gene>
<dbReference type="Proteomes" id="UP000762676">
    <property type="component" value="Unassembled WGS sequence"/>
</dbReference>
<reference evidence="1 2" key="1">
    <citation type="journal article" date="2021" name="Elife">
        <title>Chloroplast acquisition without the gene transfer in kleptoplastic sea slugs, Plakobranchus ocellatus.</title>
        <authorList>
            <person name="Maeda T."/>
            <person name="Takahashi S."/>
            <person name="Yoshida T."/>
            <person name="Shimamura S."/>
            <person name="Takaki Y."/>
            <person name="Nagai Y."/>
            <person name="Toyoda A."/>
            <person name="Suzuki Y."/>
            <person name="Arimoto A."/>
            <person name="Ishii H."/>
            <person name="Satoh N."/>
            <person name="Nishiyama T."/>
            <person name="Hasebe M."/>
            <person name="Maruyama T."/>
            <person name="Minagawa J."/>
            <person name="Obokata J."/>
            <person name="Shigenobu S."/>
        </authorList>
    </citation>
    <scope>NUCLEOTIDE SEQUENCE [LARGE SCALE GENOMIC DNA]</scope>
</reference>
<dbReference type="GO" id="GO:0004180">
    <property type="term" value="F:carboxypeptidase activity"/>
    <property type="evidence" value="ECO:0007669"/>
    <property type="project" value="UniProtKB-KW"/>
</dbReference>
<keyword evidence="2" id="KW-1185">Reference proteome</keyword>
<comment type="caution">
    <text evidence="1">The sequence shown here is derived from an EMBL/GenBank/DDBJ whole genome shotgun (WGS) entry which is preliminary data.</text>
</comment>
<evidence type="ECO:0000313" key="1">
    <source>
        <dbReference type="EMBL" id="GFS12030.1"/>
    </source>
</evidence>
<proteinExistence type="predicted"/>
<accession>A0AAV4IPI2</accession>